<dbReference type="InterPro" id="IPR002035">
    <property type="entry name" value="VWF_A"/>
</dbReference>
<dbReference type="GO" id="GO:0016887">
    <property type="term" value="F:ATP hydrolysis activity"/>
    <property type="evidence" value="ECO:0007669"/>
    <property type="project" value="InterPro"/>
</dbReference>
<dbReference type="SUPFAM" id="SSF53300">
    <property type="entry name" value="vWA-like"/>
    <property type="match status" value="1"/>
</dbReference>
<dbReference type="Proteomes" id="UP001075354">
    <property type="component" value="Chromosome 12"/>
</dbReference>
<comment type="caution">
    <text evidence="10">The sequence shown here is derived from an EMBL/GenBank/DDBJ whole genome shotgun (WGS) entry which is preliminary data.</text>
</comment>
<proteinExistence type="predicted"/>
<evidence type="ECO:0000259" key="9">
    <source>
        <dbReference type="PROSITE" id="PS50234"/>
    </source>
</evidence>
<dbReference type="GO" id="GO:0005739">
    <property type="term" value="C:mitochondrion"/>
    <property type="evidence" value="ECO:0007669"/>
    <property type="project" value="UniProtKB-SubCell"/>
</dbReference>
<feature type="compositionally biased region" description="Gly residues" evidence="8">
    <location>
        <begin position="1536"/>
        <end position="1552"/>
    </location>
</feature>
<protein>
    <recommendedName>
        <fullName evidence="7">von Willebrand factor A domain-containing protein 8</fullName>
    </recommendedName>
</protein>
<dbReference type="PROSITE" id="PS50234">
    <property type="entry name" value="VWFA"/>
    <property type="match status" value="1"/>
</dbReference>
<organism evidence="10 11">
    <name type="scientific">Megalurothrips usitatus</name>
    <name type="common">bean blossom thrips</name>
    <dbReference type="NCBI Taxonomy" id="439358"/>
    <lineage>
        <taxon>Eukaryota</taxon>
        <taxon>Metazoa</taxon>
        <taxon>Ecdysozoa</taxon>
        <taxon>Arthropoda</taxon>
        <taxon>Hexapoda</taxon>
        <taxon>Insecta</taxon>
        <taxon>Pterygota</taxon>
        <taxon>Neoptera</taxon>
        <taxon>Paraneoptera</taxon>
        <taxon>Thysanoptera</taxon>
        <taxon>Terebrantia</taxon>
        <taxon>Thripoidea</taxon>
        <taxon>Thripidae</taxon>
        <taxon>Megalurothrips</taxon>
    </lineage>
</organism>
<dbReference type="FunFam" id="3.40.50.300:FF:000587">
    <property type="entry name" value="von Willebrand factor A domain containing 8"/>
    <property type="match status" value="1"/>
</dbReference>
<name>A0AAV7XCR5_9NEOP</name>
<dbReference type="Gene3D" id="3.40.50.410">
    <property type="entry name" value="von Willebrand factor, type A domain"/>
    <property type="match status" value="1"/>
</dbReference>
<dbReference type="InterPro" id="IPR011704">
    <property type="entry name" value="ATPase_dyneun-rel_AAA"/>
</dbReference>
<keyword evidence="11" id="KW-1185">Reference proteome</keyword>
<dbReference type="InterPro" id="IPR027417">
    <property type="entry name" value="P-loop_NTPase"/>
</dbReference>
<dbReference type="InterPro" id="IPR003593">
    <property type="entry name" value="AAA+_ATPase"/>
</dbReference>
<sequence>MSNTSDQLSLSTTQKEKMFTASTSRRLTVVNRILNSPKPYLKRTSTGLETLRESSTKTQVTIGDVSKDVSEAKHPEYVPVKYLRAKQSQHTLRHLRWMLQKDLLGQDMFLMGRPGPARRRLAMKFLQITGRELEFVALSRDTTEADLKQRREIQGGSSSYFDQSAVRAAVEGRVLVLEGVEKAERNVLPVLNNLLENREMHLEDGRFLIPAKRYDKLLEEHTVEELNKWQLVRVSDDFRVIALGLPVPKYQGNPLDPPLRSRFQARSVDTESFKELQEELLEDVPHADKAQVGQLLSCCFSLLSPEAAALSVPDFPAASLPALVKLLAEFPSLPLHSLVSRAYPYRSLLGAEGVRAVEDLLATFNVTEPERAARLRVDEVRVPARAEDVDGAPFPTAAVTISSDGNVTQVEVPCGAGGGGSPPPRFVDTPYQESLLAQLMQSHVVGDVCVIGPRGCGKSATVRQLAARLGYTVEPIVLFQDMTSRDLVQQRTTLPNGDTVWHDSPLVTAAIDGHLAVLDGLHRVHPGTLAVVHRLSQDRELQLHDGRRLLRDDRYRELQAKLGWTEEQMSKAGVQRIHPSFRMVALAEPPSSGKGSTQWLTPELLNLFLFHEMRPLSSEEELSIITDLYGKPSKPVRSVVDVAHFLRESEDPTLRALASSLSTRQLLRIARRMASFPTDGSYDAVQRASLARFLPNIARQSLEKLLSGLNVEKERNSVDSFAECIIEDGSVKIRNTSAKRYPDTAAKSKVPDILFYDVPQHLVLLEALLQDFVLGEHLLLVGNQGVGKNKLADRLLQLLNRPREYIQLHRDTTVQTLTLQPTVRDGIVVYDDSPLVTAVKLGHVLVVDEADKAPTHVTCILKTLVESGEMILSDGRRIVPSNDIRASSPSPNIIPIHPEFRMIVLANRPGFPFLGNDFFGALGDLFSCHAVDNPSPESERALLKSYGPDVPDALVERLVRAFGELRDMADQGLVNYPYSTREVVNIVKHLQKFPDEGLASVVSNVFDFDQHSKETLETLVSVLHKHGIPVGAKPTNISLATELSLPPLKLVAQWLVVQTQTTSLGVEERLIKAKKAVTVPHENFTLDRVEARSSFFSEMQSYCRMPMNDNTIVTGLAVTKGPNFAEDIIHVATVNPLSVVTMSPYKDKATYLSLQGLLGSYRYGRSQMSLVALEGNKKGSLLVHEGSSNSLVLLDTEEKVAHPLPVTSFFEQATDKIFGSSRDAVNWLMVPVKDTNSVVLYEKGGSKIELINVDDMIAYSLSVPFEISSLHPTGSETWLLSDSDERRYSLKKNSPNDGCPYVLRTLCNENANPDVSPLGTVLNCDSTGLGSKSLSEALKQKISAPNRLISTSKSLATIVVGFPDLDLSATDVYAWNRDHGISSKSSPVIMSDIGQLIRPVKVSEVPTAIAKQNDQGLAGYLEVVDVVNHKMRFIPVPEAKASSGTSSFMYTSTQQPLFIAERSNNGLVSVDHGGCVRLWETGLAELERSLDEWQKMVGTGRDDLELTVDRVSGLDVSSPKHGKVDPKNDPHVGGNTWAGGTGGRDTAGLGGKGGPYRLDAGHKVHQLSDEEKNAVPEHVKKAAREMGQRAFQQRLKEIQMSQYDAKLYEEFHKGVSKQIQSLRVILGSLQAKSKERQWLRHQTSGELDDTKLIEGLTGEKTIYRRRAEAEPELGAPQLKPKRLRLVVDVSGSMYRFNGYDGRLDREMEAMVLVMEAFQGHEDKIRYDIHGHSGEGYGVEFVEASKPPKDNKERLNVIKTMHAHAQFCMSGDHTLPATKAAISSIAQEDCDEAIVVILSDANLERYGIPPKRFALALTEESKVNAYAIFIGSLGDQATRLARQMPAGRAFVCMDLKNIPQILQQIFTASMLSSA</sequence>
<comment type="subcellular location">
    <subcellularLocation>
        <location evidence="1">Mitochondrion</location>
    </subcellularLocation>
</comment>
<gene>
    <name evidence="10" type="ORF">ONE63_002668</name>
</gene>
<evidence type="ECO:0000256" key="8">
    <source>
        <dbReference type="SAM" id="MobiDB-lite"/>
    </source>
</evidence>
<keyword evidence="4" id="KW-0809">Transit peptide</keyword>
<evidence type="ECO:0000256" key="3">
    <source>
        <dbReference type="ARBA" id="ARBA00022840"/>
    </source>
</evidence>
<feature type="region of interest" description="Disordered" evidence="8">
    <location>
        <begin position="1515"/>
        <end position="1552"/>
    </location>
</feature>
<dbReference type="GO" id="GO:0005524">
    <property type="term" value="F:ATP binding"/>
    <property type="evidence" value="ECO:0007669"/>
    <property type="project" value="UniProtKB-KW"/>
</dbReference>
<dbReference type="PANTHER" id="PTHR21610:SF9">
    <property type="entry name" value="VON WILLEBRAND FACTOR A DOMAIN-CONTAINING PROTEIN 8"/>
    <property type="match status" value="1"/>
</dbReference>
<keyword evidence="5" id="KW-0496">Mitochondrion</keyword>
<dbReference type="GO" id="GO:0032991">
    <property type="term" value="C:protein-containing complex"/>
    <property type="evidence" value="ECO:0007669"/>
    <property type="project" value="UniProtKB-ARBA"/>
</dbReference>
<dbReference type="FunFam" id="3.40.50.300:FF:000663">
    <property type="entry name" value="von Willebrand factor A domain containing 8"/>
    <property type="match status" value="1"/>
</dbReference>
<comment type="function">
    <text evidence="6">Exhibits ATPase activity in vitro.</text>
</comment>
<evidence type="ECO:0000256" key="5">
    <source>
        <dbReference type="ARBA" id="ARBA00023128"/>
    </source>
</evidence>
<dbReference type="SMART" id="SM00382">
    <property type="entry name" value="AAA"/>
    <property type="match status" value="2"/>
</dbReference>
<evidence type="ECO:0000313" key="10">
    <source>
        <dbReference type="EMBL" id="KAJ1522379.1"/>
    </source>
</evidence>
<evidence type="ECO:0000256" key="4">
    <source>
        <dbReference type="ARBA" id="ARBA00022946"/>
    </source>
</evidence>
<dbReference type="InterPro" id="IPR036465">
    <property type="entry name" value="vWFA_dom_sf"/>
</dbReference>
<feature type="domain" description="VWFA" evidence="9">
    <location>
        <begin position="1682"/>
        <end position="1864"/>
    </location>
</feature>
<dbReference type="EMBL" id="JAPTSV010000012">
    <property type="protein sequence ID" value="KAJ1522379.1"/>
    <property type="molecule type" value="Genomic_DNA"/>
</dbReference>
<keyword evidence="2" id="KW-0547">Nucleotide-binding</keyword>
<keyword evidence="3" id="KW-0067">ATP-binding</keyword>
<evidence type="ECO:0000256" key="6">
    <source>
        <dbReference type="ARBA" id="ARBA00055988"/>
    </source>
</evidence>
<dbReference type="InterPro" id="IPR039891">
    <property type="entry name" value="VWA8"/>
</dbReference>
<reference evidence="10" key="1">
    <citation type="submission" date="2022-12" db="EMBL/GenBank/DDBJ databases">
        <title>Chromosome-level genome assembly of the bean flower thrips Megalurothrips usitatus.</title>
        <authorList>
            <person name="Ma L."/>
            <person name="Liu Q."/>
            <person name="Li H."/>
            <person name="Cai W."/>
        </authorList>
    </citation>
    <scope>NUCLEOTIDE SEQUENCE</scope>
    <source>
        <strain evidence="10">Cailab_2022a</strain>
    </source>
</reference>
<evidence type="ECO:0000313" key="11">
    <source>
        <dbReference type="Proteomes" id="UP001075354"/>
    </source>
</evidence>
<evidence type="ECO:0000256" key="2">
    <source>
        <dbReference type="ARBA" id="ARBA00022741"/>
    </source>
</evidence>
<evidence type="ECO:0000256" key="7">
    <source>
        <dbReference type="ARBA" id="ARBA00070377"/>
    </source>
</evidence>
<dbReference type="Pfam" id="PF07728">
    <property type="entry name" value="AAA_5"/>
    <property type="match status" value="3"/>
</dbReference>
<dbReference type="SMART" id="SM00327">
    <property type="entry name" value="VWA"/>
    <property type="match status" value="1"/>
</dbReference>
<dbReference type="PANTHER" id="PTHR21610">
    <property type="entry name" value="VON WILLEBRAND FACTOR A DOMAIN-CONTAINING PROTEIN 8"/>
    <property type="match status" value="1"/>
</dbReference>
<evidence type="ECO:0000256" key="1">
    <source>
        <dbReference type="ARBA" id="ARBA00004173"/>
    </source>
</evidence>
<dbReference type="Gene3D" id="3.40.50.300">
    <property type="entry name" value="P-loop containing nucleotide triphosphate hydrolases"/>
    <property type="match status" value="3"/>
</dbReference>
<dbReference type="SUPFAM" id="SSF52540">
    <property type="entry name" value="P-loop containing nucleoside triphosphate hydrolases"/>
    <property type="match status" value="3"/>
</dbReference>
<accession>A0AAV7XCR5</accession>